<keyword evidence="3 6" id="KW-0815">Transposition</keyword>
<evidence type="ECO:0000256" key="1">
    <source>
        <dbReference type="ARBA" id="ARBA00002190"/>
    </source>
</evidence>
<dbReference type="PANTHER" id="PTHR33217:SF7">
    <property type="entry name" value="TRANSPOSASE FOR INSERTION SEQUENCE ELEMENT IS1081"/>
    <property type="match status" value="1"/>
</dbReference>
<evidence type="ECO:0000256" key="6">
    <source>
        <dbReference type="RuleBase" id="RU365089"/>
    </source>
</evidence>
<comment type="caution">
    <text evidence="7">The sequence shown here is derived from an EMBL/GenBank/DDBJ whole genome shotgun (WGS) entry which is preliminary data.</text>
</comment>
<evidence type="ECO:0000256" key="3">
    <source>
        <dbReference type="ARBA" id="ARBA00022578"/>
    </source>
</evidence>
<reference evidence="7 8" key="1">
    <citation type="journal article" date="2016" name="Nat. Commun.">
        <title>Thousands of microbial genomes shed light on interconnected biogeochemical processes in an aquifer system.</title>
        <authorList>
            <person name="Anantharaman K."/>
            <person name="Brown C.T."/>
            <person name="Hug L.A."/>
            <person name="Sharon I."/>
            <person name="Castelle C.J."/>
            <person name="Probst A.J."/>
            <person name="Thomas B.C."/>
            <person name="Singh A."/>
            <person name="Wilkins M.J."/>
            <person name="Karaoz U."/>
            <person name="Brodie E.L."/>
            <person name="Williams K.H."/>
            <person name="Hubbard S.S."/>
            <person name="Banfield J.F."/>
        </authorList>
    </citation>
    <scope>NUCLEOTIDE SEQUENCE [LARGE SCALE GENOMIC DNA]</scope>
</reference>
<protein>
    <recommendedName>
        <fullName evidence="6">Mutator family transposase</fullName>
    </recommendedName>
</protein>
<name>A0A1G2CF24_9BACT</name>
<dbReference type="GO" id="GO:0006313">
    <property type="term" value="P:DNA transposition"/>
    <property type="evidence" value="ECO:0007669"/>
    <property type="project" value="UniProtKB-UniRule"/>
</dbReference>
<accession>A0A1G2CF24</accession>
<gene>
    <name evidence="7" type="ORF">A3B13_01560</name>
</gene>
<evidence type="ECO:0000313" key="8">
    <source>
        <dbReference type="Proteomes" id="UP000176287"/>
    </source>
</evidence>
<dbReference type="EMBL" id="MHKZ01000039">
    <property type="protein sequence ID" value="OGY99339.1"/>
    <property type="molecule type" value="Genomic_DNA"/>
</dbReference>
<evidence type="ECO:0000256" key="4">
    <source>
        <dbReference type="ARBA" id="ARBA00023125"/>
    </source>
</evidence>
<dbReference type="PANTHER" id="PTHR33217">
    <property type="entry name" value="TRANSPOSASE FOR INSERTION SEQUENCE ELEMENT IS1081"/>
    <property type="match status" value="1"/>
</dbReference>
<sequence length="225" mass="26562">MLIVDAKFIHGSELCALIAVDENDRILWQFASDECYGTWYSFLVRFSPPEVVVADGHKGMYHFVKRWWPNTAFQRCHFHMVSLVVHYLSRNPKDEAGKDILNLLYRLKHIKSHEEKNKWLTLHRIWEKQYEKVFNERAETGGFRYGKLRSVRFIMRRAIPNLFTYLDYPGCPNTTNLVEGWVNTAIAEGLRRHRGLHLSQKKTLVSIILSNLSRNSREKPTRKFP</sequence>
<organism evidence="7 8">
    <name type="scientific">Candidatus Liptonbacteria bacterium RIFCSPLOWO2_01_FULL_45_15</name>
    <dbReference type="NCBI Taxonomy" id="1798649"/>
    <lineage>
        <taxon>Bacteria</taxon>
        <taxon>Candidatus Liptoniibacteriota</taxon>
    </lineage>
</organism>
<dbReference type="Pfam" id="PF00872">
    <property type="entry name" value="Transposase_mut"/>
    <property type="match status" value="1"/>
</dbReference>
<dbReference type="STRING" id="1798649.A3B13_01560"/>
<dbReference type="GO" id="GO:0003677">
    <property type="term" value="F:DNA binding"/>
    <property type="evidence" value="ECO:0007669"/>
    <property type="project" value="UniProtKB-UniRule"/>
</dbReference>
<keyword evidence="5 6" id="KW-0233">DNA recombination</keyword>
<dbReference type="GO" id="GO:0004803">
    <property type="term" value="F:transposase activity"/>
    <property type="evidence" value="ECO:0007669"/>
    <property type="project" value="UniProtKB-UniRule"/>
</dbReference>
<keyword evidence="6" id="KW-0814">Transposable element</keyword>
<comment type="similarity">
    <text evidence="2 6">Belongs to the transposase mutator family.</text>
</comment>
<dbReference type="AlphaFoldDB" id="A0A1G2CF24"/>
<evidence type="ECO:0000256" key="5">
    <source>
        <dbReference type="ARBA" id="ARBA00023172"/>
    </source>
</evidence>
<keyword evidence="4 6" id="KW-0238">DNA-binding</keyword>
<proteinExistence type="inferred from homology"/>
<dbReference type="Proteomes" id="UP000176287">
    <property type="component" value="Unassembled WGS sequence"/>
</dbReference>
<evidence type="ECO:0000313" key="7">
    <source>
        <dbReference type="EMBL" id="OGY99339.1"/>
    </source>
</evidence>
<evidence type="ECO:0000256" key="2">
    <source>
        <dbReference type="ARBA" id="ARBA00010961"/>
    </source>
</evidence>
<comment type="function">
    <text evidence="1 6">Required for the transposition of the insertion element.</text>
</comment>
<dbReference type="InterPro" id="IPR001207">
    <property type="entry name" value="Transposase_mutator"/>
</dbReference>